<evidence type="ECO:0000256" key="2">
    <source>
        <dbReference type="ARBA" id="ARBA00012438"/>
    </source>
</evidence>
<evidence type="ECO:0000256" key="3">
    <source>
        <dbReference type="ARBA" id="ARBA00022553"/>
    </source>
</evidence>
<feature type="domain" description="Histidine kinase" evidence="8">
    <location>
        <begin position="688"/>
        <end position="957"/>
    </location>
</feature>
<dbReference type="Pfam" id="PF00512">
    <property type="entry name" value="HisKA"/>
    <property type="match status" value="1"/>
</dbReference>
<dbReference type="SMART" id="SM00388">
    <property type="entry name" value="HisKA"/>
    <property type="match status" value="1"/>
</dbReference>
<evidence type="ECO:0000259" key="8">
    <source>
        <dbReference type="PROSITE" id="PS50109"/>
    </source>
</evidence>
<accession>A0A2J6SEY4</accession>
<keyword evidence="11" id="KW-1185">Reference proteome</keyword>
<keyword evidence="3 6" id="KW-0597">Phosphoprotein</keyword>
<keyword evidence="4" id="KW-0808">Transferase</keyword>
<dbReference type="InterPro" id="IPR004358">
    <property type="entry name" value="Sig_transdc_His_kin-like_C"/>
</dbReference>
<dbReference type="SMART" id="SM00448">
    <property type="entry name" value="REC"/>
    <property type="match status" value="1"/>
</dbReference>
<evidence type="ECO:0000256" key="1">
    <source>
        <dbReference type="ARBA" id="ARBA00000085"/>
    </source>
</evidence>
<dbReference type="InterPro" id="IPR005467">
    <property type="entry name" value="His_kinase_dom"/>
</dbReference>
<dbReference type="GO" id="GO:0009927">
    <property type="term" value="F:histidine phosphotransfer kinase activity"/>
    <property type="evidence" value="ECO:0007669"/>
    <property type="project" value="TreeGrafter"/>
</dbReference>
<sequence length="1305" mass="143184">MAGHNVTPESSHLNARQIHAAAIIQNIARYYMPDSQSTSTAQHKQCASSSPTPTATSSGTCPPTAVPASLELPPSTSPLRHDPTLTAFAQLAAFRLDCERGFISLIDHEQQYVLAEATRSISLLNPEQCLPGDDLYLGAQKLPVAWGLCPDTIHTFTAEDDKLNVSTQQITANQYCYVINDLAEVDCFKDRPYVSGWPFARFYAEVPLKSGGFVIGSVCVGDNKPRSGMDVVALNKLTEVATAVAIHLDLVQAQNRLQRSQEMVRGLGQFVDGKSVREWWKDTFNDQFKGLTDTKGDASDQGPGFAQTLLTGSENRHTLSPRAESPAGSSSRNGPDPDEVEQDAMDRFDSLAATATHSSRSHTNDAALPVRTVQLQDIPSQLEVPGQPSTPSVQRDSVQLSDGSPSSKEQMAYEAIQRLFCRASHLVRESSELHGIIFVDASLQDIAITENRRKSVVTPANTPRFGDLRHSATTHNRGLSIGTNHNSWVTTESADLPAFIRQGFKAHVEAPATGGKDKASICNLLGYSLNNNSGRGDTAPSSRHLEVPQSTLRDLLRRYPNGHIFQFNSDGSLLDHEVMDSIGHGSSTSRSRTHSNGKSIFEKEKEQLRAYQLLHICPGARGIIFFPLWDPQRDQWFAGSLAWTTDPVRMLQSEDVTFLAAFGSCIMAEKSKMETLVADRAKSDFISSVSHELRSPLHGILATVEALADTAMTMEQNDLIRTVSTCGEVLMDTMDHILDYAKLSNSKKLRRLTTGEAEGFEQRSLQSIKITSFDLSNLVESVVEGIFAGHNYRSLVNADKVSSEQARKAHEQNAVRLTPPSMNPNVMVIVDIERQLTWLFDSQVGAWKRILTNLFGNALKYTEAGFVRVSLSANPIPLRPNSFVVTLEIQDSGIGLSKDYVQHKLYTPFAQENPMSAGTGLGLSIVRQLVNDLEGSIDIESEVGYGTWVKVSVASSISSSDQPDEQSIGSSAKIRDIRVWCEGLKICLVGFDYYPEIEEAPTGILSAIARRMLAIRSSMTTLLAEWFGMEVVTAPSLDKAKGDILIGMQSQINVVPQQTRAEPLIVFEDCYSGFRGGNDGGVFHLSQPVGPHKLARILGLCLEYRYAAGITPDSSCNTPGRADSFGFSRSTEASQNIQYDISPKAESVTDAVGESHLNVPKETRPSSPTPLLVKPRSIVLLVEDNSVNMKILMNHMKRAKEEYTTAINGLEALHKYQAEHQSIKVIFMDVAMPVKDGITATKEIRQFERETSLPRVRIAVLTCFSSEEYQKNAFTAGADLFLIKPVRMKGLKPILEMDPEVVVPP</sequence>
<dbReference type="Pfam" id="PF02518">
    <property type="entry name" value="HATPase_c"/>
    <property type="match status" value="1"/>
</dbReference>
<dbReference type="PROSITE" id="PS50109">
    <property type="entry name" value="HIS_KIN"/>
    <property type="match status" value="1"/>
</dbReference>
<dbReference type="Gene3D" id="1.10.287.130">
    <property type="match status" value="1"/>
</dbReference>
<name>A0A2J6SEY4_9HELO</name>
<dbReference type="InterPro" id="IPR001789">
    <property type="entry name" value="Sig_transdc_resp-reg_receiver"/>
</dbReference>
<comment type="catalytic activity">
    <reaction evidence="1">
        <text>ATP + protein L-histidine = ADP + protein N-phospho-L-histidine.</text>
        <dbReference type="EC" id="2.7.13.3"/>
    </reaction>
</comment>
<evidence type="ECO:0000259" key="9">
    <source>
        <dbReference type="PROSITE" id="PS50110"/>
    </source>
</evidence>
<gene>
    <name evidence="10" type="ORF">K444DRAFT_297818</name>
</gene>
<dbReference type="InterPro" id="IPR003661">
    <property type="entry name" value="HisK_dim/P_dom"/>
</dbReference>
<evidence type="ECO:0000313" key="10">
    <source>
        <dbReference type="EMBL" id="PMD49335.1"/>
    </source>
</evidence>
<dbReference type="SUPFAM" id="SSF55781">
    <property type="entry name" value="GAF domain-like"/>
    <property type="match status" value="1"/>
</dbReference>
<dbReference type="GO" id="GO:0005886">
    <property type="term" value="C:plasma membrane"/>
    <property type="evidence" value="ECO:0007669"/>
    <property type="project" value="TreeGrafter"/>
</dbReference>
<feature type="region of interest" description="Disordered" evidence="7">
    <location>
        <begin position="41"/>
        <end position="77"/>
    </location>
</feature>
<evidence type="ECO:0000256" key="7">
    <source>
        <dbReference type="SAM" id="MobiDB-lite"/>
    </source>
</evidence>
<dbReference type="Gene3D" id="3.30.565.10">
    <property type="entry name" value="Histidine kinase-like ATPase, C-terminal domain"/>
    <property type="match status" value="1"/>
</dbReference>
<evidence type="ECO:0000313" key="11">
    <source>
        <dbReference type="Proteomes" id="UP000235371"/>
    </source>
</evidence>
<dbReference type="PANTHER" id="PTHR43047">
    <property type="entry name" value="TWO-COMPONENT HISTIDINE PROTEIN KINASE"/>
    <property type="match status" value="1"/>
</dbReference>
<dbReference type="CDD" id="cd00082">
    <property type="entry name" value="HisKA"/>
    <property type="match status" value="1"/>
</dbReference>
<dbReference type="PANTHER" id="PTHR43047:SF72">
    <property type="entry name" value="OSMOSENSING HISTIDINE PROTEIN KINASE SLN1"/>
    <property type="match status" value="1"/>
</dbReference>
<organism evidence="10 11">
    <name type="scientific">Hyaloscypha bicolor E</name>
    <dbReference type="NCBI Taxonomy" id="1095630"/>
    <lineage>
        <taxon>Eukaryota</taxon>
        <taxon>Fungi</taxon>
        <taxon>Dikarya</taxon>
        <taxon>Ascomycota</taxon>
        <taxon>Pezizomycotina</taxon>
        <taxon>Leotiomycetes</taxon>
        <taxon>Helotiales</taxon>
        <taxon>Hyaloscyphaceae</taxon>
        <taxon>Hyaloscypha</taxon>
        <taxon>Hyaloscypha bicolor</taxon>
    </lineage>
</organism>
<dbReference type="Proteomes" id="UP000235371">
    <property type="component" value="Unassembled WGS sequence"/>
</dbReference>
<dbReference type="FunFam" id="3.30.450.40:FF:000083">
    <property type="entry name" value="Sensor histidine kinase/response regulator, putative (AFU_orthologue AFUA_4G00660)"/>
    <property type="match status" value="1"/>
</dbReference>
<dbReference type="SUPFAM" id="SSF55874">
    <property type="entry name" value="ATPase domain of HSP90 chaperone/DNA topoisomerase II/histidine kinase"/>
    <property type="match status" value="1"/>
</dbReference>
<dbReference type="RefSeq" id="XP_024726239.1">
    <property type="nucleotide sequence ID" value="XM_024871697.1"/>
</dbReference>
<dbReference type="InterPro" id="IPR003594">
    <property type="entry name" value="HATPase_dom"/>
</dbReference>
<protein>
    <recommendedName>
        <fullName evidence="2">histidine kinase</fullName>
        <ecNumber evidence="2">2.7.13.3</ecNumber>
    </recommendedName>
</protein>
<evidence type="ECO:0000256" key="4">
    <source>
        <dbReference type="ARBA" id="ARBA00022679"/>
    </source>
</evidence>
<dbReference type="InParanoid" id="A0A2J6SEY4"/>
<dbReference type="Gene3D" id="3.30.450.40">
    <property type="match status" value="1"/>
</dbReference>
<dbReference type="SUPFAM" id="SSF47384">
    <property type="entry name" value="Homodimeric domain of signal transducing histidine kinase"/>
    <property type="match status" value="1"/>
</dbReference>
<evidence type="ECO:0000256" key="6">
    <source>
        <dbReference type="PROSITE-ProRule" id="PRU00169"/>
    </source>
</evidence>
<feature type="modified residue" description="4-aspartylphosphate" evidence="6">
    <location>
        <position position="1229"/>
    </location>
</feature>
<dbReference type="SUPFAM" id="SSF52172">
    <property type="entry name" value="CheY-like"/>
    <property type="match status" value="1"/>
</dbReference>
<dbReference type="InterPro" id="IPR003018">
    <property type="entry name" value="GAF"/>
</dbReference>
<keyword evidence="5" id="KW-0418">Kinase</keyword>
<dbReference type="Pfam" id="PF00072">
    <property type="entry name" value="Response_reg"/>
    <property type="match status" value="1"/>
</dbReference>
<feature type="compositionally biased region" description="Low complexity" evidence="7">
    <location>
        <begin position="46"/>
        <end position="63"/>
    </location>
</feature>
<dbReference type="SMART" id="SM00387">
    <property type="entry name" value="HATPase_c"/>
    <property type="match status" value="1"/>
</dbReference>
<dbReference type="EC" id="2.7.13.3" evidence="2"/>
<dbReference type="FunFam" id="1.10.287.130:FF:000023">
    <property type="entry name" value="Sensor histidine kinase/response regulator, putative"/>
    <property type="match status" value="1"/>
</dbReference>
<dbReference type="GO" id="GO:0000155">
    <property type="term" value="F:phosphorelay sensor kinase activity"/>
    <property type="evidence" value="ECO:0007669"/>
    <property type="project" value="InterPro"/>
</dbReference>
<dbReference type="CDD" id="cd17546">
    <property type="entry name" value="REC_hyHK_CKI1_RcsC-like"/>
    <property type="match status" value="1"/>
</dbReference>
<dbReference type="Gene3D" id="3.40.50.2300">
    <property type="match status" value="1"/>
</dbReference>
<feature type="region of interest" description="Disordered" evidence="7">
    <location>
        <begin position="381"/>
        <end position="409"/>
    </location>
</feature>
<dbReference type="GeneID" id="36579779"/>
<dbReference type="InterPro" id="IPR029016">
    <property type="entry name" value="GAF-like_dom_sf"/>
</dbReference>
<dbReference type="InterPro" id="IPR011006">
    <property type="entry name" value="CheY-like_superfamily"/>
</dbReference>
<dbReference type="InterPro" id="IPR036097">
    <property type="entry name" value="HisK_dim/P_sf"/>
</dbReference>
<dbReference type="PRINTS" id="PR00344">
    <property type="entry name" value="BCTRLSENSOR"/>
</dbReference>
<evidence type="ECO:0000256" key="5">
    <source>
        <dbReference type="ARBA" id="ARBA00022777"/>
    </source>
</evidence>
<dbReference type="SMART" id="SM00065">
    <property type="entry name" value="GAF"/>
    <property type="match status" value="1"/>
</dbReference>
<feature type="domain" description="Response regulatory" evidence="9">
    <location>
        <begin position="1178"/>
        <end position="1299"/>
    </location>
</feature>
<dbReference type="STRING" id="1095630.A0A2J6SEY4"/>
<proteinExistence type="predicted"/>
<dbReference type="InterPro" id="IPR036890">
    <property type="entry name" value="HATPase_C_sf"/>
</dbReference>
<dbReference type="PROSITE" id="PS50110">
    <property type="entry name" value="RESPONSE_REGULATORY"/>
    <property type="match status" value="1"/>
</dbReference>
<reference evidence="10 11" key="1">
    <citation type="submission" date="2016-04" db="EMBL/GenBank/DDBJ databases">
        <title>A degradative enzymes factory behind the ericoid mycorrhizal symbiosis.</title>
        <authorList>
            <consortium name="DOE Joint Genome Institute"/>
            <person name="Martino E."/>
            <person name="Morin E."/>
            <person name="Grelet G."/>
            <person name="Kuo A."/>
            <person name="Kohler A."/>
            <person name="Daghino S."/>
            <person name="Barry K."/>
            <person name="Choi C."/>
            <person name="Cichocki N."/>
            <person name="Clum A."/>
            <person name="Copeland A."/>
            <person name="Hainaut M."/>
            <person name="Haridas S."/>
            <person name="Labutti K."/>
            <person name="Lindquist E."/>
            <person name="Lipzen A."/>
            <person name="Khouja H.-R."/>
            <person name="Murat C."/>
            <person name="Ohm R."/>
            <person name="Olson A."/>
            <person name="Spatafora J."/>
            <person name="Veneault-Fourrey C."/>
            <person name="Henrissat B."/>
            <person name="Grigoriev I."/>
            <person name="Martin F."/>
            <person name="Perotto S."/>
        </authorList>
    </citation>
    <scope>NUCLEOTIDE SEQUENCE [LARGE SCALE GENOMIC DNA]</scope>
    <source>
        <strain evidence="10 11">E</strain>
    </source>
</reference>
<dbReference type="EMBL" id="KZ613921">
    <property type="protein sequence ID" value="PMD49335.1"/>
    <property type="molecule type" value="Genomic_DNA"/>
</dbReference>
<dbReference type="OrthoDB" id="303614at2759"/>
<feature type="compositionally biased region" description="Polar residues" evidence="7">
    <location>
        <begin position="387"/>
        <end position="409"/>
    </location>
</feature>
<feature type="region of interest" description="Disordered" evidence="7">
    <location>
        <begin position="292"/>
        <end position="341"/>
    </location>
</feature>